<name>A0A673UPS3_SURSU</name>
<dbReference type="Ensembl" id="ENSSSUT00005031445.1">
    <property type="protein sequence ID" value="ENSSSUP00005027528.1"/>
    <property type="gene ID" value="ENSSSUG00005017748.1"/>
</dbReference>
<evidence type="ECO:0000313" key="3">
    <source>
        <dbReference type="Proteomes" id="UP000472268"/>
    </source>
</evidence>
<accession>A0A673UPS3</accession>
<feature type="region of interest" description="Disordered" evidence="1">
    <location>
        <begin position="1"/>
        <end position="20"/>
    </location>
</feature>
<reference evidence="2" key="2">
    <citation type="submission" date="2025-08" db="UniProtKB">
        <authorList>
            <consortium name="Ensembl"/>
        </authorList>
    </citation>
    <scope>IDENTIFICATION</scope>
</reference>
<sequence length="52" mass="5680">MQNQSSANHPGASTHMHTHLDTSSLKTLHLGILFFPSYLALTQSEENICAKA</sequence>
<reference evidence="2" key="3">
    <citation type="submission" date="2025-09" db="UniProtKB">
        <authorList>
            <consortium name="Ensembl"/>
        </authorList>
    </citation>
    <scope>IDENTIFICATION</scope>
</reference>
<reference evidence="2 3" key="1">
    <citation type="submission" date="2019-05" db="EMBL/GenBank/DDBJ databases">
        <title>A Chromosome-scale Meerkat (S. suricatta) Genome Assembly.</title>
        <authorList>
            <person name="Dudchenko O."/>
            <person name="Lieberman Aiden E."/>
            <person name="Tung J."/>
            <person name="Barreiro L.B."/>
            <person name="Clutton-Brock T.H."/>
        </authorList>
    </citation>
    <scope>NUCLEOTIDE SEQUENCE [LARGE SCALE GENOMIC DNA]</scope>
</reference>
<organism evidence="2 3">
    <name type="scientific">Suricata suricatta</name>
    <name type="common">Meerkat</name>
    <dbReference type="NCBI Taxonomy" id="37032"/>
    <lineage>
        <taxon>Eukaryota</taxon>
        <taxon>Metazoa</taxon>
        <taxon>Chordata</taxon>
        <taxon>Craniata</taxon>
        <taxon>Vertebrata</taxon>
        <taxon>Euteleostomi</taxon>
        <taxon>Mammalia</taxon>
        <taxon>Eutheria</taxon>
        <taxon>Laurasiatheria</taxon>
        <taxon>Carnivora</taxon>
        <taxon>Feliformia</taxon>
        <taxon>Herpestidae</taxon>
        <taxon>Suricata</taxon>
    </lineage>
</organism>
<evidence type="ECO:0000256" key="1">
    <source>
        <dbReference type="SAM" id="MobiDB-lite"/>
    </source>
</evidence>
<protein>
    <submittedName>
        <fullName evidence="2">INTS3 and NABP interacting protein</fullName>
    </submittedName>
</protein>
<proteinExistence type="predicted"/>
<keyword evidence="3" id="KW-1185">Reference proteome</keyword>
<dbReference type="Proteomes" id="UP000472268">
    <property type="component" value="Chromosome 13"/>
</dbReference>
<dbReference type="AlphaFoldDB" id="A0A673UPS3"/>
<gene>
    <name evidence="2" type="primary">INIP</name>
</gene>
<evidence type="ECO:0000313" key="2">
    <source>
        <dbReference type="Ensembl" id="ENSSSUP00005027528.1"/>
    </source>
</evidence>